<dbReference type="WBParaSite" id="Gr19_v10_g14454.t1">
    <property type="protein sequence ID" value="Gr19_v10_g14454.t1"/>
    <property type="gene ID" value="Gr19_v10_g14454"/>
</dbReference>
<organism evidence="2 3">
    <name type="scientific">Globodera rostochiensis</name>
    <name type="common">Golden nematode worm</name>
    <name type="synonym">Heterodera rostochiensis</name>
    <dbReference type="NCBI Taxonomy" id="31243"/>
    <lineage>
        <taxon>Eukaryota</taxon>
        <taxon>Metazoa</taxon>
        <taxon>Ecdysozoa</taxon>
        <taxon>Nematoda</taxon>
        <taxon>Chromadorea</taxon>
        <taxon>Rhabditida</taxon>
        <taxon>Tylenchina</taxon>
        <taxon>Tylenchomorpha</taxon>
        <taxon>Tylenchoidea</taxon>
        <taxon>Heteroderidae</taxon>
        <taxon>Heteroderinae</taxon>
        <taxon>Globodera</taxon>
    </lineage>
</organism>
<feature type="region of interest" description="Disordered" evidence="1">
    <location>
        <begin position="129"/>
        <end position="151"/>
    </location>
</feature>
<sequence>MLMQLAESGLNPTNLSTAKRPHASQSCAAAVNYCCNPKYAAESSYGDIKVTLEEFAENLSMEWASFPCSADGISYYHAGGKNVAHAPWRTETDKKGITKIGLLDIVEEAKTMFDKEEEEIKRQKIVAEKREKEEAEKKEASTSGGKFFGFF</sequence>
<dbReference type="AlphaFoldDB" id="A0A914H6H3"/>
<proteinExistence type="predicted"/>
<evidence type="ECO:0000313" key="2">
    <source>
        <dbReference type="Proteomes" id="UP000887572"/>
    </source>
</evidence>
<name>A0A914H6H3_GLORO</name>
<accession>A0A914H6H3</accession>
<feature type="compositionally biased region" description="Basic and acidic residues" evidence="1">
    <location>
        <begin position="129"/>
        <end position="140"/>
    </location>
</feature>
<evidence type="ECO:0000313" key="3">
    <source>
        <dbReference type="WBParaSite" id="Gr19_v10_g14454.t1"/>
    </source>
</evidence>
<reference evidence="3" key="1">
    <citation type="submission" date="2022-11" db="UniProtKB">
        <authorList>
            <consortium name="WormBaseParasite"/>
        </authorList>
    </citation>
    <scope>IDENTIFICATION</scope>
</reference>
<evidence type="ECO:0000256" key="1">
    <source>
        <dbReference type="SAM" id="MobiDB-lite"/>
    </source>
</evidence>
<protein>
    <submittedName>
        <fullName evidence="3">Uncharacterized protein</fullName>
    </submittedName>
</protein>
<dbReference type="Proteomes" id="UP000887572">
    <property type="component" value="Unplaced"/>
</dbReference>
<keyword evidence="2" id="KW-1185">Reference proteome</keyword>